<evidence type="ECO:0000256" key="4">
    <source>
        <dbReference type="ARBA" id="ARBA00022692"/>
    </source>
</evidence>
<dbReference type="GO" id="GO:0009306">
    <property type="term" value="P:protein secretion"/>
    <property type="evidence" value="ECO:0007669"/>
    <property type="project" value="UniProtKB-UniRule"/>
</dbReference>
<sequence>MGKMKNFFSDVIHEMKVVTWPTKKEMSKHIPTVFSVVAFFAVFFFAVDYVLTTLLDLLI</sequence>
<dbReference type="PANTHER" id="PTHR33910">
    <property type="entry name" value="PROTEIN TRANSLOCASE SUBUNIT SECE"/>
    <property type="match status" value="1"/>
</dbReference>
<comment type="subunit">
    <text evidence="9">Component of the Sec protein translocase complex. Heterotrimer consisting of SecY, SecE and SecG subunits. The heterotrimers can form oligomers, although 1 heterotrimer is thought to be able to translocate proteins. Interacts with the ribosome. Interacts with SecDF, and other proteins may be involved. Interacts with SecA.</text>
</comment>
<dbReference type="GO" id="GO:0008320">
    <property type="term" value="F:protein transmembrane transporter activity"/>
    <property type="evidence" value="ECO:0007669"/>
    <property type="project" value="UniProtKB-UniRule"/>
</dbReference>
<proteinExistence type="inferred from homology"/>
<keyword evidence="3 9" id="KW-1003">Cell membrane</keyword>
<comment type="function">
    <text evidence="9">Essential subunit of the Sec protein translocation channel SecYEG. Clamps together the 2 halves of SecY. May contact the channel plug during translocation.</text>
</comment>
<dbReference type="PANTHER" id="PTHR33910:SF1">
    <property type="entry name" value="PROTEIN TRANSLOCASE SUBUNIT SECE"/>
    <property type="match status" value="1"/>
</dbReference>
<dbReference type="Pfam" id="PF00584">
    <property type="entry name" value="SecE"/>
    <property type="match status" value="1"/>
</dbReference>
<reference evidence="10 11" key="1">
    <citation type="submission" date="2016-10" db="EMBL/GenBank/DDBJ databases">
        <authorList>
            <person name="de Groot N.N."/>
        </authorList>
    </citation>
    <scope>NUCLEOTIDE SEQUENCE [LARGE SCALE GENOMIC DNA]</scope>
    <source>
        <strain evidence="10 11">DSM 27630</strain>
    </source>
</reference>
<dbReference type="Proteomes" id="UP000198668">
    <property type="component" value="Unassembled WGS sequence"/>
</dbReference>
<dbReference type="HAMAP" id="MF_00422">
    <property type="entry name" value="SecE"/>
    <property type="match status" value="1"/>
</dbReference>
<evidence type="ECO:0000256" key="5">
    <source>
        <dbReference type="ARBA" id="ARBA00022927"/>
    </source>
</evidence>
<dbReference type="GO" id="GO:0043952">
    <property type="term" value="P:protein transport by the Sec complex"/>
    <property type="evidence" value="ECO:0007669"/>
    <property type="project" value="UniProtKB-UniRule"/>
</dbReference>
<dbReference type="Gene3D" id="1.20.5.1030">
    <property type="entry name" value="Preprotein translocase secy subunit"/>
    <property type="match status" value="1"/>
</dbReference>
<dbReference type="EMBL" id="FOQE01000004">
    <property type="protein sequence ID" value="SFH57796.1"/>
    <property type="molecule type" value="Genomic_DNA"/>
</dbReference>
<comment type="subcellular location">
    <subcellularLocation>
        <location evidence="9">Cell membrane</location>
        <topology evidence="9">Single-pass membrane protein</topology>
    </subcellularLocation>
    <subcellularLocation>
        <location evidence="1">Membrane</location>
    </subcellularLocation>
</comment>
<dbReference type="GO" id="GO:0006605">
    <property type="term" value="P:protein targeting"/>
    <property type="evidence" value="ECO:0007669"/>
    <property type="project" value="UniProtKB-UniRule"/>
</dbReference>
<dbReference type="InterPro" id="IPR005807">
    <property type="entry name" value="SecE_bac"/>
</dbReference>
<keyword evidence="2 9" id="KW-0813">Transport</keyword>
<keyword evidence="4 9" id="KW-0812">Transmembrane</keyword>
<evidence type="ECO:0000256" key="6">
    <source>
        <dbReference type="ARBA" id="ARBA00022989"/>
    </source>
</evidence>
<accession>A0A1I3B6S7</accession>
<gene>
    <name evidence="9" type="primary">secE</name>
    <name evidence="10" type="ORF">SAMN04489868_10443</name>
</gene>
<name>A0A1I3B6S7_9LACT</name>
<evidence type="ECO:0000256" key="3">
    <source>
        <dbReference type="ARBA" id="ARBA00022475"/>
    </source>
</evidence>
<evidence type="ECO:0000256" key="2">
    <source>
        <dbReference type="ARBA" id="ARBA00022448"/>
    </source>
</evidence>
<dbReference type="InterPro" id="IPR001901">
    <property type="entry name" value="Translocase_SecE/Sec61-g"/>
</dbReference>
<evidence type="ECO:0000256" key="7">
    <source>
        <dbReference type="ARBA" id="ARBA00023010"/>
    </source>
</evidence>
<keyword evidence="8 9" id="KW-0472">Membrane</keyword>
<keyword evidence="11" id="KW-1185">Reference proteome</keyword>
<dbReference type="AlphaFoldDB" id="A0A1I3B6S7"/>
<dbReference type="RefSeq" id="WP_047393133.1">
    <property type="nucleotide sequence ID" value="NZ_FOQE01000004.1"/>
</dbReference>
<keyword evidence="5 9" id="KW-0653">Protein transport</keyword>
<keyword evidence="7 9" id="KW-0811">Translocation</keyword>
<comment type="similarity">
    <text evidence="9">Belongs to the SecE/SEC61-gamma family.</text>
</comment>
<dbReference type="GO" id="GO:0005886">
    <property type="term" value="C:plasma membrane"/>
    <property type="evidence" value="ECO:0007669"/>
    <property type="project" value="UniProtKB-SubCell"/>
</dbReference>
<keyword evidence="6 9" id="KW-1133">Transmembrane helix</keyword>
<dbReference type="GO" id="GO:0065002">
    <property type="term" value="P:intracellular protein transmembrane transport"/>
    <property type="evidence" value="ECO:0007669"/>
    <property type="project" value="UniProtKB-UniRule"/>
</dbReference>
<dbReference type="InterPro" id="IPR038379">
    <property type="entry name" value="SecE_sf"/>
</dbReference>
<organism evidence="10 11">
    <name type="scientific">Pisciglobus halotolerans</name>
    <dbReference type="NCBI Taxonomy" id="745365"/>
    <lineage>
        <taxon>Bacteria</taxon>
        <taxon>Bacillati</taxon>
        <taxon>Bacillota</taxon>
        <taxon>Bacilli</taxon>
        <taxon>Lactobacillales</taxon>
        <taxon>Carnobacteriaceae</taxon>
    </lineage>
</organism>
<evidence type="ECO:0000313" key="11">
    <source>
        <dbReference type="Proteomes" id="UP000198668"/>
    </source>
</evidence>
<evidence type="ECO:0000256" key="1">
    <source>
        <dbReference type="ARBA" id="ARBA00004370"/>
    </source>
</evidence>
<feature type="transmembrane region" description="Helical" evidence="9">
    <location>
        <begin position="33"/>
        <end position="51"/>
    </location>
</feature>
<evidence type="ECO:0000256" key="8">
    <source>
        <dbReference type="ARBA" id="ARBA00023136"/>
    </source>
</evidence>
<dbReference type="NCBIfam" id="TIGR00964">
    <property type="entry name" value="secE_bact"/>
    <property type="match status" value="1"/>
</dbReference>
<evidence type="ECO:0000313" key="10">
    <source>
        <dbReference type="EMBL" id="SFH57796.1"/>
    </source>
</evidence>
<evidence type="ECO:0000256" key="9">
    <source>
        <dbReference type="HAMAP-Rule" id="MF_00422"/>
    </source>
</evidence>
<protein>
    <recommendedName>
        <fullName evidence="9">Protein translocase subunit SecE</fullName>
    </recommendedName>
</protein>